<feature type="transmembrane region" description="Helical" evidence="1">
    <location>
        <begin position="192"/>
        <end position="210"/>
    </location>
</feature>
<evidence type="ECO:0000313" key="3">
    <source>
        <dbReference type="EMBL" id="EXG79470.1"/>
    </source>
</evidence>
<name>A0A010YGS1_9ACTN</name>
<feature type="transmembrane region" description="Helical" evidence="1">
    <location>
        <begin position="70"/>
        <end position="90"/>
    </location>
</feature>
<dbReference type="Pfam" id="PF02517">
    <property type="entry name" value="Rce1-like"/>
    <property type="match status" value="1"/>
</dbReference>
<dbReference type="OrthoDB" id="193898at2"/>
<organism evidence="3 4">
    <name type="scientific">Cryptosporangium arvum DSM 44712</name>
    <dbReference type="NCBI Taxonomy" id="927661"/>
    <lineage>
        <taxon>Bacteria</taxon>
        <taxon>Bacillati</taxon>
        <taxon>Actinomycetota</taxon>
        <taxon>Actinomycetes</taxon>
        <taxon>Cryptosporangiales</taxon>
        <taxon>Cryptosporangiaceae</taxon>
        <taxon>Cryptosporangium</taxon>
    </lineage>
</organism>
<evidence type="ECO:0000256" key="1">
    <source>
        <dbReference type="SAM" id="Phobius"/>
    </source>
</evidence>
<reference evidence="3 4" key="1">
    <citation type="submission" date="2013-07" db="EMBL/GenBank/DDBJ databases">
        <authorList>
            <consortium name="DOE Joint Genome Institute"/>
            <person name="Eisen J."/>
            <person name="Huntemann M."/>
            <person name="Han J."/>
            <person name="Chen A."/>
            <person name="Kyrpides N."/>
            <person name="Mavromatis K."/>
            <person name="Markowitz V."/>
            <person name="Palaniappan K."/>
            <person name="Ivanova N."/>
            <person name="Schaumberg A."/>
            <person name="Pati A."/>
            <person name="Liolios K."/>
            <person name="Nordberg H.P."/>
            <person name="Cantor M.N."/>
            <person name="Hua S.X."/>
            <person name="Woyke T."/>
        </authorList>
    </citation>
    <scope>NUCLEOTIDE SEQUENCE [LARGE SCALE GENOMIC DNA]</scope>
    <source>
        <strain evidence="3 4">DSM 44712</strain>
    </source>
</reference>
<evidence type="ECO:0000313" key="4">
    <source>
        <dbReference type="Proteomes" id="UP000021053"/>
    </source>
</evidence>
<feature type="transmembrane region" description="Helical" evidence="1">
    <location>
        <begin position="160"/>
        <end position="180"/>
    </location>
</feature>
<keyword evidence="3" id="KW-0645">Protease</keyword>
<keyword evidence="1" id="KW-0812">Transmembrane</keyword>
<dbReference type="HOGENOM" id="CLU_051806_4_1_11"/>
<dbReference type="RefSeq" id="WP_035848148.1">
    <property type="nucleotide sequence ID" value="NZ_KK073874.1"/>
</dbReference>
<dbReference type="PANTHER" id="PTHR39430">
    <property type="entry name" value="MEMBRANE-ASSOCIATED PROTEASE-RELATED"/>
    <property type="match status" value="1"/>
</dbReference>
<dbReference type="Proteomes" id="UP000021053">
    <property type="component" value="Unassembled WGS sequence"/>
</dbReference>
<keyword evidence="1" id="KW-1133">Transmembrane helix</keyword>
<dbReference type="GO" id="GO:0006508">
    <property type="term" value="P:proteolysis"/>
    <property type="evidence" value="ECO:0007669"/>
    <property type="project" value="UniProtKB-KW"/>
</dbReference>
<comment type="caution">
    <text evidence="3">The sequence shown here is derived from an EMBL/GenBank/DDBJ whole genome shotgun (WGS) entry which is preliminary data.</text>
</comment>
<gene>
    <name evidence="3" type="ORF">CryarDRAFT_0509</name>
</gene>
<evidence type="ECO:0000259" key="2">
    <source>
        <dbReference type="Pfam" id="PF02517"/>
    </source>
</evidence>
<feature type="transmembrane region" description="Helical" evidence="1">
    <location>
        <begin position="102"/>
        <end position="123"/>
    </location>
</feature>
<dbReference type="InterPro" id="IPR003675">
    <property type="entry name" value="Rce1/LyrA-like_dom"/>
</dbReference>
<protein>
    <submittedName>
        <fullName evidence="3">Putative metal-dependent membrane protease</fullName>
    </submittedName>
</protein>
<proteinExistence type="predicted"/>
<feature type="transmembrane region" description="Helical" evidence="1">
    <location>
        <begin position="235"/>
        <end position="255"/>
    </location>
</feature>
<accession>A0A010YGS1</accession>
<dbReference type="PANTHER" id="PTHR39430:SF1">
    <property type="entry name" value="PROTEASE"/>
    <property type="match status" value="1"/>
</dbReference>
<dbReference type="GO" id="GO:0004175">
    <property type="term" value="F:endopeptidase activity"/>
    <property type="evidence" value="ECO:0007669"/>
    <property type="project" value="UniProtKB-ARBA"/>
</dbReference>
<feature type="transmembrane region" description="Helical" evidence="1">
    <location>
        <begin position="28"/>
        <end position="49"/>
    </location>
</feature>
<feature type="domain" description="CAAX prenyl protease 2/Lysostaphin resistance protein A-like" evidence="2">
    <location>
        <begin position="105"/>
        <end position="196"/>
    </location>
</feature>
<keyword evidence="3" id="KW-0378">Hydrolase</keyword>
<keyword evidence="1" id="KW-0472">Membrane</keyword>
<feature type="transmembrane region" description="Helical" evidence="1">
    <location>
        <begin position="135"/>
        <end position="154"/>
    </location>
</feature>
<dbReference type="GO" id="GO:0080120">
    <property type="term" value="P:CAAX-box protein maturation"/>
    <property type="evidence" value="ECO:0007669"/>
    <property type="project" value="UniProtKB-ARBA"/>
</dbReference>
<dbReference type="EMBL" id="JFBT01000001">
    <property type="protein sequence ID" value="EXG79470.1"/>
    <property type="molecule type" value="Genomic_DNA"/>
</dbReference>
<sequence>MRFVLQFVVVVAVAAVGGQVATGVQGNPWVSLVVGLIAAAVAALAYGWIVRRTEKREVTELARSKAAGGLARGTAIGLAMFAAVIVNIWFLGDFHVDGYGSVSGALGILGFMAAAATTEELIYRGLLFRWVEKVTGTWLALLLSGVIFGASHLFNPDATLWGATAIALEAGFMLGACYAATRSLWVTIGLHFGWNFGLGGIASATVSGNGDSKGLLDTTLSGSDLVTGGAFGPEGSLYTLTAGVVLTVVFLWLAARRGTIVPMRRKSSPRVAVQ</sequence>
<dbReference type="AlphaFoldDB" id="A0A010YGS1"/>
<keyword evidence="4" id="KW-1185">Reference proteome</keyword>